<dbReference type="CDD" id="cd08573">
    <property type="entry name" value="GDPD_GDE1"/>
    <property type="match status" value="1"/>
</dbReference>
<protein>
    <recommendedName>
        <fullName evidence="2">GP-PDE domain-containing protein</fullName>
    </recommendedName>
</protein>
<organism evidence="3 4">
    <name type="scientific">Diploscapter pachys</name>
    <dbReference type="NCBI Taxonomy" id="2018661"/>
    <lineage>
        <taxon>Eukaryota</taxon>
        <taxon>Metazoa</taxon>
        <taxon>Ecdysozoa</taxon>
        <taxon>Nematoda</taxon>
        <taxon>Chromadorea</taxon>
        <taxon>Rhabditida</taxon>
        <taxon>Rhabditina</taxon>
        <taxon>Rhabditomorpha</taxon>
        <taxon>Rhabditoidea</taxon>
        <taxon>Rhabditidae</taxon>
        <taxon>Diploscapter</taxon>
    </lineage>
</organism>
<dbReference type="Proteomes" id="UP000218231">
    <property type="component" value="Unassembled WGS sequence"/>
</dbReference>
<dbReference type="GO" id="GO:0006644">
    <property type="term" value="P:phospholipid metabolic process"/>
    <property type="evidence" value="ECO:0007669"/>
    <property type="project" value="TreeGrafter"/>
</dbReference>
<dbReference type="Pfam" id="PF03009">
    <property type="entry name" value="GDPD"/>
    <property type="match status" value="1"/>
</dbReference>
<evidence type="ECO:0000259" key="2">
    <source>
        <dbReference type="PROSITE" id="PS51704"/>
    </source>
</evidence>
<accession>A0A2A2JR79</accession>
<dbReference type="GO" id="GO:0006580">
    <property type="term" value="P:ethanolamine metabolic process"/>
    <property type="evidence" value="ECO:0007669"/>
    <property type="project" value="TreeGrafter"/>
</dbReference>
<keyword evidence="1" id="KW-1133">Transmembrane helix</keyword>
<comment type="caution">
    <text evidence="3">The sequence shown here is derived from an EMBL/GenBank/DDBJ whole genome shotgun (WGS) entry which is preliminary data.</text>
</comment>
<dbReference type="SUPFAM" id="SSF51695">
    <property type="entry name" value="PLC-like phosphodiesterases"/>
    <property type="match status" value="1"/>
</dbReference>
<dbReference type="AlphaFoldDB" id="A0A2A2JR79"/>
<dbReference type="PANTHER" id="PTHR46320">
    <property type="entry name" value="GLYCEROPHOSPHODIESTER PHOSPHODIESTERASE 1"/>
    <property type="match status" value="1"/>
</dbReference>
<dbReference type="EMBL" id="LIAE01010268">
    <property type="protein sequence ID" value="PAV64208.1"/>
    <property type="molecule type" value="Genomic_DNA"/>
</dbReference>
<keyword evidence="4" id="KW-1185">Reference proteome</keyword>
<feature type="transmembrane region" description="Helical" evidence="1">
    <location>
        <begin position="12"/>
        <end position="34"/>
    </location>
</feature>
<dbReference type="InterPro" id="IPR017946">
    <property type="entry name" value="PLC-like_Pdiesterase_TIM-brl"/>
</dbReference>
<keyword evidence="1" id="KW-0472">Membrane</keyword>
<dbReference type="STRING" id="2018661.A0A2A2JR79"/>
<reference evidence="3 4" key="1">
    <citation type="journal article" date="2017" name="Curr. Biol.">
        <title>Genome architecture and evolution of a unichromosomal asexual nematode.</title>
        <authorList>
            <person name="Fradin H."/>
            <person name="Zegar C."/>
            <person name="Gutwein M."/>
            <person name="Lucas J."/>
            <person name="Kovtun M."/>
            <person name="Corcoran D."/>
            <person name="Baugh L.R."/>
            <person name="Kiontke K."/>
            <person name="Gunsalus K."/>
            <person name="Fitch D.H."/>
            <person name="Piano F."/>
        </authorList>
    </citation>
    <scope>NUCLEOTIDE SEQUENCE [LARGE SCALE GENOMIC DNA]</scope>
    <source>
        <strain evidence="3">PF1309</strain>
    </source>
</reference>
<evidence type="ECO:0000256" key="1">
    <source>
        <dbReference type="SAM" id="Phobius"/>
    </source>
</evidence>
<evidence type="ECO:0000313" key="3">
    <source>
        <dbReference type="EMBL" id="PAV64208.1"/>
    </source>
</evidence>
<proteinExistence type="predicted"/>
<evidence type="ECO:0000313" key="4">
    <source>
        <dbReference type="Proteomes" id="UP000218231"/>
    </source>
</evidence>
<keyword evidence="1" id="KW-0812">Transmembrane</keyword>
<gene>
    <name evidence="3" type="ORF">WR25_12544</name>
</gene>
<dbReference type="GO" id="GO:0008889">
    <property type="term" value="F:glycerophosphodiester phosphodiesterase activity"/>
    <property type="evidence" value="ECO:0007669"/>
    <property type="project" value="TreeGrafter"/>
</dbReference>
<dbReference type="PANTHER" id="PTHR46320:SF1">
    <property type="entry name" value="GLYCEROPHOSPHODIESTER PHOSPHODIESTERASE 1"/>
    <property type="match status" value="1"/>
</dbReference>
<dbReference type="InterPro" id="IPR030395">
    <property type="entry name" value="GP_PDE_dom"/>
</dbReference>
<sequence length="352" mass="40790">MPGVASIFTLLFILYEFCPSVLLFIPIGIFVVVYGTKNKRCDPRDVERFFAGFRVGGHRGAPHSFPENSLAGFAQAKRDGADLIEFDVAMTKDGKAVLLHDDDLDRTTNMIGPIRDKTLKELDNVNVAARFVRTKKGVLAEVIAEKIPTLEETVRWSVENDIRMLFDVKDTDTELVDIIAYLFEKYDLYDKAIVCSFYPWVVYRIKRGNQRILTGLTWRQKYFSFHDVENKRPRYTHLKQHLMEIIDYIHVFLLKTVTPWYLGADLLLTNNLDISQAFVDQQRRKGVKVAVWTVNDMAELHWMLHTLNIPILTDHPDYITKLNHLDKLSESEYDPIDKIVQFHVHSSEIEVN</sequence>
<dbReference type="GO" id="GO:0070291">
    <property type="term" value="P:N-acylethanolamine metabolic process"/>
    <property type="evidence" value="ECO:0007669"/>
    <property type="project" value="TreeGrafter"/>
</dbReference>
<feature type="domain" description="GP-PDE" evidence="2">
    <location>
        <begin position="53"/>
        <end position="323"/>
    </location>
</feature>
<dbReference type="Gene3D" id="3.20.20.190">
    <property type="entry name" value="Phosphatidylinositol (PI) phosphodiesterase"/>
    <property type="match status" value="1"/>
</dbReference>
<name>A0A2A2JR79_9BILA</name>
<dbReference type="PROSITE" id="PS51704">
    <property type="entry name" value="GP_PDE"/>
    <property type="match status" value="1"/>
</dbReference>
<dbReference type="GO" id="GO:0005886">
    <property type="term" value="C:plasma membrane"/>
    <property type="evidence" value="ECO:0007669"/>
    <property type="project" value="TreeGrafter"/>
</dbReference>
<dbReference type="OrthoDB" id="197419at2759"/>